<organism evidence="1">
    <name type="scientific">Arundo donax</name>
    <name type="common">Giant reed</name>
    <name type="synonym">Donax arundinaceus</name>
    <dbReference type="NCBI Taxonomy" id="35708"/>
    <lineage>
        <taxon>Eukaryota</taxon>
        <taxon>Viridiplantae</taxon>
        <taxon>Streptophyta</taxon>
        <taxon>Embryophyta</taxon>
        <taxon>Tracheophyta</taxon>
        <taxon>Spermatophyta</taxon>
        <taxon>Magnoliopsida</taxon>
        <taxon>Liliopsida</taxon>
        <taxon>Poales</taxon>
        <taxon>Poaceae</taxon>
        <taxon>PACMAD clade</taxon>
        <taxon>Arundinoideae</taxon>
        <taxon>Arundineae</taxon>
        <taxon>Arundo</taxon>
    </lineage>
</organism>
<dbReference type="EMBL" id="GBRH01282376">
    <property type="protein sequence ID" value="JAD15519.1"/>
    <property type="molecule type" value="Transcribed_RNA"/>
</dbReference>
<name>A0A0A9U479_ARUDO</name>
<reference evidence="1" key="2">
    <citation type="journal article" date="2015" name="Data Brief">
        <title>Shoot transcriptome of the giant reed, Arundo donax.</title>
        <authorList>
            <person name="Barrero R.A."/>
            <person name="Guerrero F.D."/>
            <person name="Moolhuijzen P."/>
            <person name="Goolsby J.A."/>
            <person name="Tidwell J."/>
            <person name="Bellgard S.E."/>
            <person name="Bellgard M.I."/>
        </authorList>
    </citation>
    <scope>NUCLEOTIDE SEQUENCE</scope>
    <source>
        <tissue evidence="1">Shoot tissue taken approximately 20 cm above the soil surface</tissue>
    </source>
</reference>
<reference evidence="1" key="1">
    <citation type="submission" date="2014-09" db="EMBL/GenBank/DDBJ databases">
        <authorList>
            <person name="Magalhaes I.L.F."/>
            <person name="Oliveira U."/>
            <person name="Santos F.R."/>
            <person name="Vidigal T.H.D.A."/>
            <person name="Brescovit A.D."/>
            <person name="Santos A.J."/>
        </authorList>
    </citation>
    <scope>NUCLEOTIDE SEQUENCE</scope>
    <source>
        <tissue evidence="1">Shoot tissue taken approximately 20 cm above the soil surface</tissue>
    </source>
</reference>
<evidence type="ECO:0000313" key="1">
    <source>
        <dbReference type="EMBL" id="JAD15519.1"/>
    </source>
</evidence>
<protein>
    <submittedName>
        <fullName evidence="1">Uncharacterized protein</fullName>
    </submittedName>
</protein>
<sequence length="38" mass="4181">MFMILSFVIAAGNFSSRINLLRVGLLSESLPHSDLMSL</sequence>
<proteinExistence type="predicted"/>
<dbReference type="AlphaFoldDB" id="A0A0A9U479"/>
<accession>A0A0A9U479</accession>